<evidence type="ECO:0000256" key="8">
    <source>
        <dbReference type="ARBA" id="ARBA00047937"/>
    </source>
</evidence>
<evidence type="ECO:0000256" key="4">
    <source>
        <dbReference type="ARBA" id="ARBA00022741"/>
    </source>
</evidence>
<dbReference type="EMBL" id="CAWVOK010000026">
    <property type="protein sequence ID" value="CAK8163313.1"/>
    <property type="molecule type" value="Genomic_DNA"/>
</dbReference>
<dbReference type="InterPro" id="IPR002310">
    <property type="entry name" value="Gly-tRNA_ligase_asu"/>
</dbReference>
<comment type="catalytic activity">
    <reaction evidence="8 9">
        <text>tRNA(Gly) + glycine + ATP = glycyl-tRNA(Gly) + AMP + diphosphate</text>
        <dbReference type="Rhea" id="RHEA:16013"/>
        <dbReference type="Rhea" id="RHEA-COMP:9664"/>
        <dbReference type="Rhea" id="RHEA-COMP:9683"/>
        <dbReference type="ChEBI" id="CHEBI:30616"/>
        <dbReference type="ChEBI" id="CHEBI:33019"/>
        <dbReference type="ChEBI" id="CHEBI:57305"/>
        <dbReference type="ChEBI" id="CHEBI:78442"/>
        <dbReference type="ChEBI" id="CHEBI:78522"/>
        <dbReference type="ChEBI" id="CHEBI:456215"/>
        <dbReference type="EC" id="6.1.1.14"/>
    </reaction>
</comment>
<organism evidence="10 11">
    <name type="scientific">Candidatus Xenohaliotis californiensis</name>
    <dbReference type="NCBI Taxonomy" id="84677"/>
    <lineage>
        <taxon>Bacteria</taxon>
        <taxon>Pseudomonadati</taxon>
        <taxon>Pseudomonadota</taxon>
        <taxon>Alphaproteobacteria</taxon>
        <taxon>Rickettsiales</taxon>
        <taxon>Anaplasmataceae</taxon>
        <taxon>Candidatus Xenohaliotis</taxon>
    </lineage>
</organism>
<dbReference type="HAMAP" id="MF_00254">
    <property type="entry name" value="Gly_tRNA_synth_alpha"/>
    <property type="match status" value="1"/>
</dbReference>
<dbReference type="InterPro" id="IPR006194">
    <property type="entry name" value="Gly-tRNA-synth_heterodimer"/>
</dbReference>
<keyword evidence="9" id="KW-0963">Cytoplasm</keyword>
<keyword evidence="5 9" id="KW-0067">ATP-binding</keyword>
<comment type="similarity">
    <text evidence="1 9">Belongs to the class-II aminoacyl-tRNA synthetase family.</text>
</comment>
<comment type="subunit">
    <text evidence="2 9">Tetramer of two alpha and two beta subunits.</text>
</comment>
<accession>A0ABM9N9J4</accession>
<keyword evidence="11" id="KW-1185">Reference proteome</keyword>
<dbReference type="PANTHER" id="PTHR30075">
    <property type="entry name" value="GLYCYL-TRNA SYNTHETASE"/>
    <property type="match status" value="1"/>
</dbReference>
<keyword evidence="4 9" id="KW-0547">Nucleotide-binding</keyword>
<comment type="caution">
    <text evidence="10">The sequence shown here is derived from an EMBL/GenBank/DDBJ whole genome shotgun (WGS) entry which is preliminary data.</text>
</comment>
<evidence type="ECO:0000256" key="1">
    <source>
        <dbReference type="ARBA" id="ARBA00008226"/>
    </source>
</evidence>
<dbReference type="InterPro" id="IPR045864">
    <property type="entry name" value="aa-tRNA-synth_II/BPL/LPL"/>
</dbReference>
<sequence>MLTFQELINRLNKYWAEYGCTILQPYTTEMGAGTLHPATALRAIDSLHYKIAYVQPSIRPADGRFGKNPNRLYQHHQYQVILKPSPDNMQELYLKSLEEISINIEKNDIRFVNDDWENPSIGAAGTGWEIWHNGIEISQFTYMQQVGGILCPAITGELTYGLERICTIIQNKDSIYDLMWSENMSYKQIFKKQEEDFSNSTYYHNNDEKYLLEQFKQNELKALTLIKNNLPVAAYDQCLKASHNLNLLDANGNLSTQERAQFILKIRNLTNKCCGLWAKYQENPQ</sequence>
<keyword evidence="7 9" id="KW-0030">Aminoacyl-tRNA synthetase</keyword>
<reference evidence="10 11" key="1">
    <citation type="submission" date="2024-01" db="EMBL/GenBank/DDBJ databases">
        <authorList>
            <person name="Kunselman E."/>
        </authorList>
    </citation>
    <scope>NUCLEOTIDE SEQUENCE [LARGE SCALE GENOMIC DNA]</scope>
    <source>
        <strain evidence="10">2 abalone samples</strain>
    </source>
</reference>
<dbReference type="SUPFAM" id="SSF55681">
    <property type="entry name" value="Class II aaRS and biotin synthetases"/>
    <property type="match status" value="1"/>
</dbReference>
<gene>
    <name evidence="9 10" type="primary">glyQ</name>
    <name evidence="10" type="ORF">CAXC1_330073</name>
</gene>
<dbReference type="GO" id="GO:0004820">
    <property type="term" value="F:glycine-tRNA ligase activity"/>
    <property type="evidence" value="ECO:0007669"/>
    <property type="project" value="UniProtKB-EC"/>
</dbReference>
<evidence type="ECO:0000256" key="9">
    <source>
        <dbReference type="HAMAP-Rule" id="MF_00254"/>
    </source>
</evidence>
<dbReference type="PANTHER" id="PTHR30075:SF2">
    <property type="entry name" value="GLYCINE--TRNA LIGASE, CHLOROPLASTIC_MITOCHONDRIAL 2"/>
    <property type="match status" value="1"/>
</dbReference>
<dbReference type="EC" id="6.1.1.14" evidence="9"/>
<name>A0ABM9N9J4_9RICK</name>
<proteinExistence type="inferred from homology"/>
<evidence type="ECO:0000256" key="6">
    <source>
        <dbReference type="ARBA" id="ARBA00022917"/>
    </source>
</evidence>
<evidence type="ECO:0000256" key="7">
    <source>
        <dbReference type="ARBA" id="ARBA00023146"/>
    </source>
</evidence>
<evidence type="ECO:0000256" key="3">
    <source>
        <dbReference type="ARBA" id="ARBA00022598"/>
    </source>
</evidence>
<evidence type="ECO:0000313" key="10">
    <source>
        <dbReference type="EMBL" id="CAK8163313.1"/>
    </source>
</evidence>
<dbReference type="Pfam" id="PF02091">
    <property type="entry name" value="tRNA-synt_2e"/>
    <property type="match status" value="1"/>
</dbReference>
<evidence type="ECO:0000256" key="5">
    <source>
        <dbReference type="ARBA" id="ARBA00022840"/>
    </source>
</evidence>
<dbReference type="Gene3D" id="1.20.58.180">
    <property type="entry name" value="Class II aaRS and biotin synthetases, domain 2"/>
    <property type="match status" value="1"/>
</dbReference>
<protein>
    <recommendedName>
        <fullName evidence="9">Glycine--tRNA ligase alpha subunit</fullName>
        <ecNumber evidence="9">6.1.1.14</ecNumber>
    </recommendedName>
    <alternativeName>
        <fullName evidence="9">Glycyl-tRNA synthetase alpha subunit</fullName>
        <shortName evidence="9">GlyRS</shortName>
    </alternativeName>
</protein>
<comment type="subcellular location">
    <subcellularLocation>
        <location evidence="9">Cytoplasm</location>
    </subcellularLocation>
</comment>
<evidence type="ECO:0000256" key="2">
    <source>
        <dbReference type="ARBA" id="ARBA00011209"/>
    </source>
</evidence>
<dbReference type="NCBIfam" id="NF006827">
    <property type="entry name" value="PRK09348.1"/>
    <property type="match status" value="1"/>
</dbReference>
<dbReference type="NCBIfam" id="TIGR00388">
    <property type="entry name" value="glyQ"/>
    <property type="match status" value="1"/>
</dbReference>
<dbReference type="PROSITE" id="PS50861">
    <property type="entry name" value="AA_TRNA_LIGASE_II_GLYAB"/>
    <property type="match status" value="1"/>
</dbReference>
<dbReference type="PRINTS" id="PR01044">
    <property type="entry name" value="TRNASYNTHGA"/>
</dbReference>
<dbReference type="RefSeq" id="WP_338364413.1">
    <property type="nucleotide sequence ID" value="NZ_CAWVOK010000026.1"/>
</dbReference>
<dbReference type="Gene3D" id="3.30.930.10">
    <property type="entry name" value="Bira Bifunctional Protein, Domain 2"/>
    <property type="match status" value="1"/>
</dbReference>
<keyword evidence="3 9" id="KW-0436">Ligase</keyword>
<keyword evidence="6 9" id="KW-0648">Protein biosynthesis</keyword>
<dbReference type="Proteomes" id="UP001314181">
    <property type="component" value="Unassembled WGS sequence"/>
</dbReference>
<evidence type="ECO:0000313" key="11">
    <source>
        <dbReference type="Proteomes" id="UP001314181"/>
    </source>
</evidence>